<protein>
    <submittedName>
        <fullName evidence="2">Uncharacterized protein</fullName>
    </submittedName>
</protein>
<sequence>MNKLTEKWTQGDISALPELIKQIEDMDNSRALSDEYLRENGQCTRDIAPVGEWSYGIVTVVVDYVLPYLKQYQKQKNLYKDIERQTNKIIELQEKLRTTKKRLKNLIAADSATVCDLKNVLESLTANGATYNTLAGIIRDFESDLKNYEE</sequence>
<organism evidence="2">
    <name type="scientific">virus sp. ctd0M1</name>
    <dbReference type="NCBI Taxonomy" id="2827993"/>
    <lineage>
        <taxon>Viruses</taxon>
    </lineage>
</organism>
<evidence type="ECO:0000256" key="1">
    <source>
        <dbReference type="SAM" id="Coils"/>
    </source>
</evidence>
<dbReference type="EMBL" id="BK059094">
    <property type="protein sequence ID" value="DAE29482.1"/>
    <property type="molecule type" value="Genomic_DNA"/>
</dbReference>
<proteinExistence type="predicted"/>
<accession>A0A8S5REC3</accession>
<feature type="coiled-coil region" evidence="1">
    <location>
        <begin position="75"/>
        <end position="109"/>
    </location>
</feature>
<evidence type="ECO:0000313" key="2">
    <source>
        <dbReference type="EMBL" id="DAE29482.1"/>
    </source>
</evidence>
<name>A0A8S5REC3_9VIRU</name>
<reference evidence="2" key="1">
    <citation type="journal article" date="2021" name="Proc. Natl. Acad. Sci. U.S.A.">
        <title>A Catalog of Tens of Thousands of Viruses from Human Metagenomes Reveals Hidden Associations with Chronic Diseases.</title>
        <authorList>
            <person name="Tisza M.J."/>
            <person name="Buck C.B."/>
        </authorList>
    </citation>
    <scope>NUCLEOTIDE SEQUENCE</scope>
    <source>
        <strain evidence="2">Ctd0M1</strain>
    </source>
</reference>
<keyword evidence="1" id="KW-0175">Coiled coil</keyword>